<evidence type="ECO:0000256" key="4">
    <source>
        <dbReference type="ARBA" id="ARBA00022679"/>
    </source>
</evidence>
<dbReference type="SUPFAM" id="SSF55785">
    <property type="entry name" value="PYP-like sensor domain (PAS domain)"/>
    <property type="match status" value="1"/>
</dbReference>
<keyword evidence="8" id="KW-0902">Two-component regulatory system</keyword>
<feature type="transmembrane region" description="Helical" evidence="10">
    <location>
        <begin position="105"/>
        <end position="125"/>
    </location>
</feature>
<comment type="catalytic activity">
    <reaction evidence="1">
        <text>ATP + protein L-histidine = ADP + protein N-phospho-L-histidine.</text>
        <dbReference type="EC" id="2.7.13.3"/>
    </reaction>
</comment>
<reference evidence="12 13" key="1">
    <citation type="submission" date="2024-09" db="EMBL/GenBank/DDBJ databases">
        <authorList>
            <person name="Sun Q."/>
            <person name="Mori K."/>
        </authorList>
    </citation>
    <scope>NUCLEOTIDE SEQUENCE [LARGE SCALE GENOMIC DNA]</scope>
    <source>
        <strain evidence="12 13">TBRC 5777</strain>
    </source>
</reference>
<feature type="region of interest" description="Disordered" evidence="9">
    <location>
        <begin position="1"/>
        <end position="23"/>
    </location>
</feature>
<dbReference type="InterPro" id="IPR036097">
    <property type="entry name" value="HisK_dim/P_sf"/>
</dbReference>
<keyword evidence="4" id="KW-0808">Transferase</keyword>
<dbReference type="SUPFAM" id="SSF47384">
    <property type="entry name" value="Homodimeric domain of signal transducing histidine kinase"/>
    <property type="match status" value="1"/>
</dbReference>
<dbReference type="PANTHER" id="PTHR43065">
    <property type="entry name" value="SENSOR HISTIDINE KINASE"/>
    <property type="match status" value="1"/>
</dbReference>
<evidence type="ECO:0000256" key="8">
    <source>
        <dbReference type="ARBA" id="ARBA00023012"/>
    </source>
</evidence>
<dbReference type="InterPro" id="IPR003661">
    <property type="entry name" value="HisK_dim/P_dom"/>
</dbReference>
<keyword evidence="13" id="KW-1185">Reference proteome</keyword>
<keyword evidence="6 12" id="KW-0418">Kinase</keyword>
<keyword evidence="3" id="KW-0597">Phosphoprotein</keyword>
<evidence type="ECO:0000256" key="7">
    <source>
        <dbReference type="ARBA" id="ARBA00022840"/>
    </source>
</evidence>
<dbReference type="SUPFAM" id="SSF55874">
    <property type="entry name" value="ATPase domain of HSP90 chaperone/DNA topoisomerase II/histidine kinase"/>
    <property type="match status" value="1"/>
</dbReference>
<evidence type="ECO:0000256" key="5">
    <source>
        <dbReference type="ARBA" id="ARBA00022741"/>
    </source>
</evidence>
<feature type="domain" description="Histidine kinase" evidence="11">
    <location>
        <begin position="312"/>
        <end position="525"/>
    </location>
</feature>
<dbReference type="SMART" id="SM00388">
    <property type="entry name" value="HisKA"/>
    <property type="match status" value="1"/>
</dbReference>
<evidence type="ECO:0000256" key="10">
    <source>
        <dbReference type="SAM" id="Phobius"/>
    </source>
</evidence>
<sequence length="528" mass="56832">MKEARTDYLPGVPGDGDAGGTMPPPARALRRGPAWLGLAVGVSGLLAIGVLSRIGLTATAAYVLVILLMAELAGRRGLYLAAAGCVALALFDLVVTRAATGPDGVTWHVPLTFLCIALATGLAAWRQNRSCVTAWEQDRYRHIFDRTGIAIWEQDLSAVRRLLQADEKGTALQARLREQPELVENYVRRVRILDANAAAIRLMRARSRAEVLQSLGAFFTEETWATFADFLVAISENRPSFLSETTIRTATGERRHVIVDVTFPRQSEAFGSVLIGLVDVTDRVRAERALEQARAELAQVARAATLGAFTTSIAHEVNQPLTGVVTNGEAALRWLSREAPDLPEAVSCLTMVVSEGQRAAQIVQRIRRMTTRTAPDYVVLDLNAVVGEALALLRRELSGNGVTLTLDLARAPLPVMADRIELQQVLINLAINAIQAMQGQQSRPLLIRSEQVGATACLRVEDRGPGLSGDALRHLFDPFYTTKPGGTGIGLSICRSIVEACDGSLRAEAREGGGAVFTVVLPLARTAG</sequence>
<dbReference type="InterPro" id="IPR003594">
    <property type="entry name" value="HATPase_dom"/>
</dbReference>
<dbReference type="Gene3D" id="3.30.565.10">
    <property type="entry name" value="Histidine kinase-like ATPase, C-terminal domain"/>
    <property type="match status" value="1"/>
</dbReference>
<gene>
    <name evidence="12" type="ORF">ACFFGY_21960</name>
</gene>
<evidence type="ECO:0000256" key="3">
    <source>
        <dbReference type="ARBA" id="ARBA00022553"/>
    </source>
</evidence>
<dbReference type="Pfam" id="PF02518">
    <property type="entry name" value="HATPase_c"/>
    <property type="match status" value="1"/>
</dbReference>
<dbReference type="InterPro" id="IPR005467">
    <property type="entry name" value="His_kinase_dom"/>
</dbReference>
<dbReference type="PANTHER" id="PTHR43065:SF10">
    <property type="entry name" value="PEROXIDE STRESS-ACTIVATED HISTIDINE KINASE MAK3"/>
    <property type="match status" value="1"/>
</dbReference>
<dbReference type="CDD" id="cd00082">
    <property type="entry name" value="HisKA"/>
    <property type="match status" value="1"/>
</dbReference>
<dbReference type="SMART" id="SM00387">
    <property type="entry name" value="HATPase_c"/>
    <property type="match status" value="1"/>
</dbReference>
<dbReference type="InterPro" id="IPR035965">
    <property type="entry name" value="PAS-like_dom_sf"/>
</dbReference>
<evidence type="ECO:0000313" key="12">
    <source>
        <dbReference type="EMBL" id="MFC0410919.1"/>
    </source>
</evidence>
<feature type="transmembrane region" description="Helical" evidence="10">
    <location>
        <begin position="77"/>
        <end position="99"/>
    </location>
</feature>
<comment type="caution">
    <text evidence="12">The sequence shown here is derived from an EMBL/GenBank/DDBJ whole genome shotgun (WGS) entry which is preliminary data.</text>
</comment>
<keyword evidence="10" id="KW-1133">Transmembrane helix</keyword>
<dbReference type="PRINTS" id="PR00344">
    <property type="entry name" value="BCTRLSENSOR"/>
</dbReference>
<dbReference type="Gene3D" id="3.30.450.20">
    <property type="entry name" value="PAS domain"/>
    <property type="match status" value="1"/>
</dbReference>
<dbReference type="InterPro" id="IPR036890">
    <property type="entry name" value="HATPase_C_sf"/>
</dbReference>
<evidence type="ECO:0000256" key="1">
    <source>
        <dbReference type="ARBA" id="ARBA00000085"/>
    </source>
</evidence>
<dbReference type="EMBL" id="JBHLUN010000022">
    <property type="protein sequence ID" value="MFC0410919.1"/>
    <property type="molecule type" value="Genomic_DNA"/>
</dbReference>
<dbReference type="PROSITE" id="PS50109">
    <property type="entry name" value="HIS_KIN"/>
    <property type="match status" value="1"/>
</dbReference>
<dbReference type="Gene3D" id="1.10.287.130">
    <property type="match status" value="1"/>
</dbReference>
<evidence type="ECO:0000256" key="2">
    <source>
        <dbReference type="ARBA" id="ARBA00012438"/>
    </source>
</evidence>
<accession>A0ABV6JYX1</accession>
<keyword evidence="5" id="KW-0547">Nucleotide-binding</keyword>
<dbReference type="Proteomes" id="UP001589865">
    <property type="component" value="Unassembled WGS sequence"/>
</dbReference>
<proteinExistence type="predicted"/>
<dbReference type="RefSeq" id="WP_377046678.1">
    <property type="nucleotide sequence ID" value="NZ_JBHLUN010000022.1"/>
</dbReference>
<evidence type="ECO:0000259" key="11">
    <source>
        <dbReference type="PROSITE" id="PS50109"/>
    </source>
</evidence>
<keyword evidence="7" id="KW-0067">ATP-binding</keyword>
<dbReference type="InterPro" id="IPR004358">
    <property type="entry name" value="Sig_transdc_His_kin-like_C"/>
</dbReference>
<dbReference type="Pfam" id="PF00512">
    <property type="entry name" value="HisKA"/>
    <property type="match status" value="1"/>
</dbReference>
<keyword evidence="10" id="KW-0812">Transmembrane</keyword>
<dbReference type="EC" id="2.7.13.3" evidence="2"/>
<dbReference type="GO" id="GO:0016301">
    <property type="term" value="F:kinase activity"/>
    <property type="evidence" value="ECO:0007669"/>
    <property type="project" value="UniProtKB-KW"/>
</dbReference>
<protein>
    <recommendedName>
        <fullName evidence="2">histidine kinase</fullName>
        <ecNumber evidence="2">2.7.13.3</ecNumber>
    </recommendedName>
</protein>
<name>A0ABV6JYX1_9PROT</name>
<keyword evidence="10" id="KW-0472">Membrane</keyword>
<evidence type="ECO:0000313" key="13">
    <source>
        <dbReference type="Proteomes" id="UP001589865"/>
    </source>
</evidence>
<evidence type="ECO:0000256" key="9">
    <source>
        <dbReference type="SAM" id="MobiDB-lite"/>
    </source>
</evidence>
<evidence type="ECO:0000256" key="6">
    <source>
        <dbReference type="ARBA" id="ARBA00022777"/>
    </source>
</evidence>
<organism evidence="12 13">
    <name type="scientific">Roseomonas elaeocarpi</name>
    <dbReference type="NCBI Taxonomy" id="907779"/>
    <lineage>
        <taxon>Bacteria</taxon>
        <taxon>Pseudomonadati</taxon>
        <taxon>Pseudomonadota</taxon>
        <taxon>Alphaproteobacteria</taxon>
        <taxon>Acetobacterales</taxon>
        <taxon>Roseomonadaceae</taxon>
        <taxon>Roseomonas</taxon>
    </lineage>
</organism>
<feature type="transmembrane region" description="Helical" evidence="10">
    <location>
        <begin position="34"/>
        <end position="65"/>
    </location>
</feature>